<dbReference type="GO" id="GO:0071973">
    <property type="term" value="P:bacterial-type flagellum-dependent cell motility"/>
    <property type="evidence" value="ECO:0007669"/>
    <property type="project" value="InterPro"/>
</dbReference>
<protein>
    <recommendedName>
        <fullName evidence="4">Flagellar motor switch protein FliG</fullName>
    </recommendedName>
</protein>
<keyword evidence="8" id="KW-0472">Membrane</keyword>
<organism evidence="14 15">
    <name type="scientific">Gemmobacter aquatilis</name>
    <dbReference type="NCBI Taxonomy" id="933059"/>
    <lineage>
        <taxon>Bacteria</taxon>
        <taxon>Pseudomonadati</taxon>
        <taxon>Pseudomonadota</taxon>
        <taxon>Alphaproteobacteria</taxon>
        <taxon>Rhodobacterales</taxon>
        <taxon>Paracoccaceae</taxon>
        <taxon>Gemmobacter</taxon>
    </lineage>
</organism>
<keyword evidence="14" id="KW-0282">Flagellum</keyword>
<keyword evidence="6" id="KW-0145">Chemotaxis</keyword>
<dbReference type="Pfam" id="PF14842">
    <property type="entry name" value="FliG_N"/>
    <property type="match status" value="1"/>
</dbReference>
<dbReference type="GO" id="GO:0005886">
    <property type="term" value="C:plasma membrane"/>
    <property type="evidence" value="ECO:0007669"/>
    <property type="project" value="UniProtKB-SubCell"/>
</dbReference>
<reference evidence="14 15" key="1">
    <citation type="submission" date="2016-10" db="EMBL/GenBank/DDBJ databases">
        <authorList>
            <person name="de Groot N.N."/>
        </authorList>
    </citation>
    <scope>NUCLEOTIDE SEQUENCE [LARGE SCALE GENOMIC DNA]</scope>
    <source>
        <strain evidence="14 15">DSM 3857</strain>
    </source>
</reference>
<evidence type="ECO:0000256" key="10">
    <source>
        <dbReference type="ARBA" id="ARBA00025598"/>
    </source>
</evidence>
<evidence type="ECO:0000256" key="5">
    <source>
        <dbReference type="ARBA" id="ARBA00022475"/>
    </source>
</evidence>
<evidence type="ECO:0000256" key="1">
    <source>
        <dbReference type="ARBA" id="ARBA00004117"/>
    </source>
</evidence>
<dbReference type="Proteomes" id="UP000198761">
    <property type="component" value="Unassembled WGS sequence"/>
</dbReference>
<feature type="domain" description="Flagellar motor switch protein FliG middle" evidence="12">
    <location>
        <begin position="136"/>
        <end position="209"/>
    </location>
</feature>
<dbReference type="OrthoDB" id="7616820at2"/>
<feature type="domain" description="Flagellar motor switch protein FliG C-terminal" evidence="11">
    <location>
        <begin position="238"/>
        <end position="350"/>
    </location>
</feature>
<comment type="function">
    <text evidence="10">FliG is one of three proteins (FliG, FliN, FliM) that forms the rotor-mounted switch complex (C ring), located at the base of the basal body. This complex interacts with the CheY and CheZ chemotaxis proteins, in addition to contacting components of the motor that determine the direction of flagellar rotation.</text>
</comment>
<accession>A0A1H8C0I0</accession>
<name>A0A1H8C0I0_9RHOB</name>
<keyword evidence="15" id="KW-1185">Reference proteome</keyword>
<evidence type="ECO:0000313" key="14">
    <source>
        <dbReference type="EMBL" id="SEM87924.1"/>
    </source>
</evidence>
<dbReference type="PRINTS" id="PR00954">
    <property type="entry name" value="FLGMOTORFLIG"/>
</dbReference>
<feature type="domain" description="Flagellar motor switch protein FliG N-terminal" evidence="13">
    <location>
        <begin position="26"/>
        <end position="128"/>
    </location>
</feature>
<dbReference type="GO" id="GO:0009425">
    <property type="term" value="C:bacterial-type flagellum basal body"/>
    <property type="evidence" value="ECO:0007669"/>
    <property type="project" value="UniProtKB-SubCell"/>
</dbReference>
<sequence>MAQALARIKPARIGLPAPAQAVGVPLSRRQKAAIIVRLMLSEGTPIPIAGLPEGLQAELAQQIGRMRLVDRDTLQHVVAEFMAELEQVGLSFPGGLEGALAMMDGHLSTATASRLRRTIGLRPDADPWDRITALPPETLHPVLEEESTEIAAVLLSKLPVQKAATLLGKLPGEKARRVAFAMSHTGNVDPQTVRRIGVSLLTQFDNLPARAFDIGPVERVGAILNVSPELTREDVLRGLEEADAGFAERVRRAIFTFAHLPQRLLPRDVPKLTRAVDQPTLVTALAGAQTQTDRLAAAEFILANISQRMAQALREEIAERGKVKDKDAEAAMNQIVSAVRRLEADRELTLIADEEEE</sequence>
<dbReference type="GO" id="GO:0006935">
    <property type="term" value="P:chemotaxis"/>
    <property type="evidence" value="ECO:0007669"/>
    <property type="project" value="UniProtKB-KW"/>
</dbReference>
<dbReference type="Pfam" id="PF14841">
    <property type="entry name" value="FliG_M"/>
    <property type="match status" value="1"/>
</dbReference>
<keyword evidence="14" id="KW-0966">Cell projection</keyword>
<dbReference type="Pfam" id="PF01706">
    <property type="entry name" value="FliG_C"/>
    <property type="match status" value="1"/>
</dbReference>
<evidence type="ECO:0000256" key="4">
    <source>
        <dbReference type="ARBA" id="ARBA00021870"/>
    </source>
</evidence>
<keyword evidence="14" id="KW-0969">Cilium</keyword>
<keyword evidence="7" id="KW-0283">Flagellar rotation</keyword>
<proteinExistence type="inferred from homology"/>
<evidence type="ECO:0000259" key="12">
    <source>
        <dbReference type="Pfam" id="PF14841"/>
    </source>
</evidence>
<dbReference type="RefSeq" id="WP_091298106.1">
    <property type="nucleotide sequence ID" value="NZ_FOCE01000002.1"/>
</dbReference>
<dbReference type="STRING" id="933059.SAMN04488103_102325"/>
<dbReference type="InterPro" id="IPR032779">
    <property type="entry name" value="FliG_M"/>
</dbReference>
<dbReference type="InterPro" id="IPR011002">
    <property type="entry name" value="FliG_a-hlx"/>
</dbReference>
<dbReference type="InterPro" id="IPR023087">
    <property type="entry name" value="Flg_Motor_Flig_C"/>
</dbReference>
<keyword evidence="9" id="KW-0975">Bacterial flagellum</keyword>
<evidence type="ECO:0000256" key="3">
    <source>
        <dbReference type="ARBA" id="ARBA00010299"/>
    </source>
</evidence>
<dbReference type="AlphaFoldDB" id="A0A1H8C0I0"/>
<dbReference type="SUPFAM" id="SSF48029">
    <property type="entry name" value="FliG"/>
    <property type="match status" value="2"/>
</dbReference>
<evidence type="ECO:0000256" key="7">
    <source>
        <dbReference type="ARBA" id="ARBA00022779"/>
    </source>
</evidence>
<dbReference type="GO" id="GO:0003774">
    <property type="term" value="F:cytoskeletal motor activity"/>
    <property type="evidence" value="ECO:0007669"/>
    <property type="project" value="InterPro"/>
</dbReference>
<dbReference type="PANTHER" id="PTHR30534:SF0">
    <property type="entry name" value="FLAGELLAR MOTOR SWITCH PROTEIN FLIG"/>
    <property type="match status" value="1"/>
</dbReference>
<comment type="similarity">
    <text evidence="3">Belongs to the FliG family.</text>
</comment>
<dbReference type="PANTHER" id="PTHR30534">
    <property type="entry name" value="FLAGELLAR MOTOR SWITCH PROTEIN FLIG"/>
    <property type="match status" value="1"/>
</dbReference>
<dbReference type="InterPro" id="IPR028263">
    <property type="entry name" value="FliG_N"/>
</dbReference>
<keyword evidence="5" id="KW-1003">Cell membrane</keyword>
<evidence type="ECO:0000256" key="8">
    <source>
        <dbReference type="ARBA" id="ARBA00023136"/>
    </source>
</evidence>
<dbReference type="Gene3D" id="1.10.220.30">
    <property type="match status" value="3"/>
</dbReference>
<evidence type="ECO:0000256" key="2">
    <source>
        <dbReference type="ARBA" id="ARBA00004413"/>
    </source>
</evidence>
<evidence type="ECO:0000259" key="13">
    <source>
        <dbReference type="Pfam" id="PF14842"/>
    </source>
</evidence>
<evidence type="ECO:0000313" key="15">
    <source>
        <dbReference type="Proteomes" id="UP000198761"/>
    </source>
</evidence>
<dbReference type="EMBL" id="FOCE01000002">
    <property type="protein sequence ID" value="SEM87924.1"/>
    <property type="molecule type" value="Genomic_DNA"/>
</dbReference>
<evidence type="ECO:0000256" key="6">
    <source>
        <dbReference type="ARBA" id="ARBA00022500"/>
    </source>
</evidence>
<evidence type="ECO:0000256" key="9">
    <source>
        <dbReference type="ARBA" id="ARBA00023143"/>
    </source>
</evidence>
<evidence type="ECO:0000259" key="11">
    <source>
        <dbReference type="Pfam" id="PF01706"/>
    </source>
</evidence>
<dbReference type="InterPro" id="IPR000090">
    <property type="entry name" value="Flg_Motor_Flig"/>
</dbReference>
<comment type="subcellular location">
    <subcellularLocation>
        <location evidence="1">Bacterial flagellum basal body</location>
    </subcellularLocation>
    <subcellularLocation>
        <location evidence="2">Cell membrane</location>
        <topology evidence="2">Peripheral membrane protein</topology>
        <orientation evidence="2">Cytoplasmic side</orientation>
    </subcellularLocation>
</comment>
<gene>
    <name evidence="14" type="ORF">SAMN04488103_102325</name>
</gene>